<dbReference type="InterPro" id="IPR011251">
    <property type="entry name" value="Luciferase-like_dom"/>
</dbReference>
<organism evidence="6 7">
    <name type="scientific">Pseudonocardia kunmingensis</name>
    <dbReference type="NCBI Taxonomy" id="630975"/>
    <lineage>
        <taxon>Bacteria</taxon>
        <taxon>Bacillati</taxon>
        <taxon>Actinomycetota</taxon>
        <taxon>Actinomycetes</taxon>
        <taxon>Pseudonocardiales</taxon>
        <taxon>Pseudonocardiaceae</taxon>
        <taxon>Pseudonocardia</taxon>
    </lineage>
</organism>
<keyword evidence="4" id="KW-0503">Monooxygenase</keyword>
<dbReference type="InterPro" id="IPR036661">
    <property type="entry name" value="Luciferase-like_sf"/>
</dbReference>
<comment type="caution">
    <text evidence="6">The sequence shown here is derived from an EMBL/GenBank/DDBJ whole genome shotgun (WGS) entry which is preliminary data.</text>
</comment>
<dbReference type="Gene3D" id="3.20.20.30">
    <property type="entry name" value="Luciferase-like domain"/>
    <property type="match status" value="1"/>
</dbReference>
<dbReference type="GO" id="GO:0046306">
    <property type="term" value="P:alkanesulfonate catabolic process"/>
    <property type="evidence" value="ECO:0007669"/>
    <property type="project" value="TreeGrafter"/>
</dbReference>
<proteinExistence type="predicted"/>
<evidence type="ECO:0000256" key="1">
    <source>
        <dbReference type="ARBA" id="ARBA00022630"/>
    </source>
</evidence>
<dbReference type="PANTHER" id="PTHR42847:SF4">
    <property type="entry name" value="ALKANESULFONATE MONOOXYGENASE-RELATED"/>
    <property type="match status" value="1"/>
</dbReference>
<evidence type="ECO:0000256" key="3">
    <source>
        <dbReference type="ARBA" id="ARBA00023002"/>
    </source>
</evidence>
<evidence type="ECO:0000256" key="2">
    <source>
        <dbReference type="ARBA" id="ARBA00022643"/>
    </source>
</evidence>
<dbReference type="AlphaFoldDB" id="A0A543DP26"/>
<dbReference type="OrthoDB" id="4074025at2"/>
<protein>
    <submittedName>
        <fullName evidence="6">Putative F420-dependent oxidoreductase</fullName>
    </submittedName>
</protein>
<keyword evidence="2" id="KW-0288">FMN</keyword>
<feature type="domain" description="Luciferase-like" evidence="5">
    <location>
        <begin position="15"/>
        <end position="244"/>
    </location>
</feature>
<gene>
    <name evidence="6" type="ORF">FB558_3623</name>
</gene>
<dbReference type="Proteomes" id="UP000315677">
    <property type="component" value="Unassembled WGS sequence"/>
</dbReference>
<dbReference type="GO" id="GO:0008726">
    <property type="term" value="F:alkanesulfonate monooxygenase activity"/>
    <property type="evidence" value="ECO:0007669"/>
    <property type="project" value="TreeGrafter"/>
</dbReference>
<dbReference type="Pfam" id="PF00296">
    <property type="entry name" value="Bac_luciferase"/>
    <property type="match status" value="1"/>
</dbReference>
<reference evidence="6 7" key="1">
    <citation type="submission" date="2019-06" db="EMBL/GenBank/DDBJ databases">
        <title>Sequencing the genomes of 1000 actinobacteria strains.</title>
        <authorList>
            <person name="Klenk H.-P."/>
        </authorList>
    </citation>
    <scope>NUCLEOTIDE SEQUENCE [LARGE SCALE GENOMIC DNA]</scope>
    <source>
        <strain evidence="6 7">DSM 45301</strain>
    </source>
</reference>
<dbReference type="PANTHER" id="PTHR42847">
    <property type="entry name" value="ALKANESULFONATE MONOOXYGENASE"/>
    <property type="match status" value="1"/>
</dbReference>
<keyword evidence="3" id="KW-0560">Oxidoreductase</keyword>
<evidence type="ECO:0000313" key="7">
    <source>
        <dbReference type="Proteomes" id="UP000315677"/>
    </source>
</evidence>
<evidence type="ECO:0000256" key="4">
    <source>
        <dbReference type="ARBA" id="ARBA00023033"/>
    </source>
</evidence>
<dbReference type="InterPro" id="IPR019921">
    <property type="entry name" value="Lucif-like_OxRdtase_Rv2161c"/>
</dbReference>
<dbReference type="SUPFAM" id="SSF51679">
    <property type="entry name" value="Bacterial luciferase-like"/>
    <property type="match status" value="1"/>
</dbReference>
<dbReference type="InterPro" id="IPR050172">
    <property type="entry name" value="SsuD_RutA_monooxygenase"/>
</dbReference>
<name>A0A543DP26_9PSEU</name>
<accession>A0A543DP26</accession>
<dbReference type="EMBL" id="VFPA01000002">
    <property type="protein sequence ID" value="TQM11081.1"/>
    <property type="molecule type" value="Genomic_DNA"/>
</dbReference>
<keyword evidence="7" id="KW-1185">Reference proteome</keyword>
<sequence length="314" mass="33635">MSPRPTIGVLLPNTGRGASPAAIREFAALAEDAGVDSLWVGDHIALSGAQETEYPYADSHDASYEVPAQLPFLEAFTSLGFAAAVTSRCRLGLGVGILPYRHPLMWAKLAGTVQVLSEGRFDFGVGTGWMREEFDALGADHARRGPVSNATLGVLAALRNSSDGLFSFHGDGFDIREMGVYPSIRDPAPPPIWVGGNVRAAATRAARYGDVWFPHIYGMSPEVLGCRLRELQEEAVSFGRDVTLRAGVFSPLRLASDVTGDPWSTGTISGPPSYVADLLMRYRAAGIEHITLTFGGSPTRRIAVIEEVLDQFSG</sequence>
<evidence type="ECO:0000313" key="6">
    <source>
        <dbReference type="EMBL" id="TQM11081.1"/>
    </source>
</evidence>
<keyword evidence="1" id="KW-0285">Flavoprotein</keyword>
<evidence type="ECO:0000259" key="5">
    <source>
        <dbReference type="Pfam" id="PF00296"/>
    </source>
</evidence>
<dbReference type="NCBIfam" id="TIGR03619">
    <property type="entry name" value="F420_Rv2161c"/>
    <property type="match status" value="1"/>
</dbReference>